<reference evidence="1 2" key="1">
    <citation type="journal article" date="2019" name="Emerg. Microbes Infect.">
        <title>Comprehensive subspecies identification of 175 nontuberculous mycobacteria species based on 7547 genomic profiles.</title>
        <authorList>
            <person name="Matsumoto Y."/>
            <person name="Kinjo T."/>
            <person name="Motooka D."/>
            <person name="Nabeya D."/>
            <person name="Jung N."/>
            <person name="Uechi K."/>
            <person name="Horii T."/>
            <person name="Iida T."/>
            <person name="Fujita J."/>
            <person name="Nakamura S."/>
        </authorList>
    </citation>
    <scope>NUCLEOTIDE SEQUENCE [LARGE SCALE GENOMIC DNA]</scope>
    <source>
        <strain evidence="1 2">JCM 6375</strain>
    </source>
</reference>
<evidence type="ECO:0000313" key="2">
    <source>
        <dbReference type="Proteomes" id="UP000466681"/>
    </source>
</evidence>
<evidence type="ECO:0008006" key="3">
    <source>
        <dbReference type="Google" id="ProtNLM"/>
    </source>
</evidence>
<evidence type="ECO:0000313" key="1">
    <source>
        <dbReference type="EMBL" id="BBX01857.1"/>
    </source>
</evidence>
<accession>A0AAD1HAS4</accession>
<dbReference type="KEGG" id="mmor:MMOR_27930"/>
<protein>
    <recommendedName>
        <fullName evidence="3">Phage gp6-like head-tail connector protein</fullName>
    </recommendedName>
</protein>
<gene>
    <name evidence="1" type="ORF">MMOR_27930</name>
</gene>
<proteinExistence type="predicted"/>
<dbReference type="RefSeq" id="WP_207569324.1">
    <property type="nucleotide sequence ID" value="NZ_AP022560.1"/>
</dbReference>
<name>A0AAD1HAS4_9MYCO</name>
<dbReference type="EMBL" id="AP022560">
    <property type="protein sequence ID" value="BBX01857.1"/>
    <property type="molecule type" value="Genomic_DNA"/>
</dbReference>
<sequence length="200" mass="21933">MAWQPAYCAAADLAGWLGVPNEGTELALACESASRAIDKACNRQFGLVSSPEARWYTAEWYRDRWLITIDDLMTITGLVVELENGDDITEYKLTPINAAPTGRPWTRIEVSPSSAVQPNGTPHGVKVTAKYGWTAVPNAIKQATLIQGARFYDRRENVGGMLTKQHVDDVEYGWAANAGQELDSDVALSLSGYRRLWAAA</sequence>
<dbReference type="Proteomes" id="UP000466681">
    <property type="component" value="Chromosome"/>
</dbReference>
<keyword evidence="2" id="KW-1185">Reference proteome</keyword>
<dbReference type="AlphaFoldDB" id="A0AAD1HAS4"/>
<organism evidence="1 2">
    <name type="scientific">Mycolicibacterium moriokaense</name>
    <dbReference type="NCBI Taxonomy" id="39691"/>
    <lineage>
        <taxon>Bacteria</taxon>
        <taxon>Bacillati</taxon>
        <taxon>Actinomycetota</taxon>
        <taxon>Actinomycetes</taxon>
        <taxon>Mycobacteriales</taxon>
        <taxon>Mycobacteriaceae</taxon>
        <taxon>Mycolicibacterium</taxon>
    </lineage>
</organism>